<dbReference type="Pfam" id="PF10711">
    <property type="entry name" value="DUF2513"/>
    <property type="match status" value="1"/>
</dbReference>
<accession>A0ABW0HKK2</accession>
<evidence type="ECO:0000313" key="2">
    <source>
        <dbReference type="Proteomes" id="UP001596113"/>
    </source>
</evidence>
<evidence type="ECO:0000313" key="1">
    <source>
        <dbReference type="EMBL" id="MFC5401473.1"/>
    </source>
</evidence>
<dbReference type="Proteomes" id="UP001596113">
    <property type="component" value="Unassembled WGS sequence"/>
</dbReference>
<dbReference type="InterPro" id="IPR019650">
    <property type="entry name" value="DUF2513"/>
</dbReference>
<proteinExistence type="predicted"/>
<comment type="caution">
    <text evidence="1">The sequence shown here is derived from an EMBL/GenBank/DDBJ whole genome shotgun (WGS) entry which is preliminary data.</text>
</comment>
<sequence>MKRNMEIVIEIAKAIEERTSEQRFLEFIILDDKYDHDIVQYQLKLMWKANLIEAMDISSMDGEEYLPGDLTWAGHEFLDAARNDNVVERAKGMAKEKGFEFASLPFDLAKDLLVHAAKGWFGLE</sequence>
<keyword evidence="2" id="KW-1185">Reference proteome</keyword>
<organism evidence="1 2">
    <name type="scientific">Cohnella soli</name>
    <dbReference type="NCBI Taxonomy" id="425005"/>
    <lineage>
        <taxon>Bacteria</taxon>
        <taxon>Bacillati</taxon>
        <taxon>Bacillota</taxon>
        <taxon>Bacilli</taxon>
        <taxon>Bacillales</taxon>
        <taxon>Paenibacillaceae</taxon>
        <taxon>Cohnella</taxon>
    </lineage>
</organism>
<reference evidence="2" key="1">
    <citation type="journal article" date="2019" name="Int. J. Syst. Evol. Microbiol.">
        <title>The Global Catalogue of Microorganisms (GCM) 10K type strain sequencing project: providing services to taxonomists for standard genome sequencing and annotation.</title>
        <authorList>
            <consortium name="The Broad Institute Genomics Platform"/>
            <consortium name="The Broad Institute Genome Sequencing Center for Infectious Disease"/>
            <person name="Wu L."/>
            <person name="Ma J."/>
        </authorList>
    </citation>
    <scope>NUCLEOTIDE SEQUENCE [LARGE SCALE GENOMIC DNA]</scope>
    <source>
        <strain evidence="2">CGMCC 1.18575</strain>
    </source>
</reference>
<name>A0ABW0HKK2_9BACL</name>
<dbReference type="RefSeq" id="WP_378129069.1">
    <property type="nucleotide sequence ID" value="NZ_JBHSMI010000003.1"/>
</dbReference>
<protein>
    <submittedName>
        <fullName evidence="1">DUF2513 domain-containing protein</fullName>
    </submittedName>
</protein>
<dbReference type="EMBL" id="JBHSMI010000003">
    <property type="protein sequence ID" value="MFC5401473.1"/>
    <property type="molecule type" value="Genomic_DNA"/>
</dbReference>
<gene>
    <name evidence="1" type="ORF">ACFPOF_01900</name>
</gene>